<dbReference type="SMR" id="G5A8V2"/>
<dbReference type="Proteomes" id="UP000002640">
    <property type="component" value="Unassembled WGS sequence"/>
</dbReference>
<evidence type="ECO:0000313" key="4">
    <source>
        <dbReference type="Proteomes" id="UP000002640"/>
    </source>
</evidence>
<dbReference type="InParanoid" id="G5A8V2"/>
<dbReference type="GeneID" id="20647854"/>
<feature type="region of interest" description="Disordered" evidence="2">
    <location>
        <begin position="200"/>
        <end position="277"/>
    </location>
</feature>
<dbReference type="EMBL" id="JH159161">
    <property type="protein sequence ID" value="EGZ08328.1"/>
    <property type="molecule type" value="Genomic_DNA"/>
</dbReference>
<dbReference type="AlphaFoldDB" id="G5A8V2"/>
<dbReference type="KEGG" id="psoj:PHYSODRAFT_340119"/>
<dbReference type="SUPFAM" id="SSF57997">
    <property type="entry name" value="Tropomyosin"/>
    <property type="match status" value="1"/>
</dbReference>
<protein>
    <submittedName>
        <fullName evidence="3">Uncharacterized protein</fullName>
    </submittedName>
</protein>
<proteinExistence type="predicted"/>
<organism evidence="3 4">
    <name type="scientific">Phytophthora sojae (strain P6497)</name>
    <name type="common">Soybean stem and root rot agent</name>
    <name type="synonym">Phytophthora megasperma f. sp. glycines</name>
    <dbReference type="NCBI Taxonomy" id="1094619"/>
    <lineage>
        <taxon>Eukaryota</taxon>
        <taxon>Sar</taxon>
        <taxon>Stramenopiles</taxon>
        <taxon>Oomycota</taxon>
        <taxon>Peronosporomycetes</taxon>
        <taxon>Peronosporales</taxon>
        <taxon>Peronosporaceae</taxon>
        <taxon>Phytophthora</taxon>
    </lineage>
</organism>
<feature type="compositionally biased region" description="Polar residues" evidence="2">
    <location>
        <begin position="228"/>
        <end position="237"/>
    </location>
</feature>
<accession>G5A8V2</accession>
<keyword evidence="4" id="KW-1185">Reference proteome</keyword>
<evidence type="ECO:0000313" key="3">
    <source>
        <dbReference type="EMBL" id="EGZ08328.1"/>
    </source>
</evidence>
<dbReference type="RefSeq" id="XP_009536500.1">
    <property type="nucleotide sequence ID" value="XM_009538205.1"/>
</dbReference>
<evidence type="ECO:0000256" key="2">
    <source>
        <dbReference type="SAM" id="MobiDB-lite"/>
    </source>
</evidence>
<sequence>MDRLQTELAQSRTLVNKAAPRMDALRLDASKAREDAKAARREAAAASKKAQDSATALPDLAQRHKVAGKRLEELERKITRLTQHNTVLRRVNVVFKNSLEHRQADLATAQDRTVAAERERAEASLARDDLQAELDASRQSLLKKQASSADLRSKLAEREEHLGALRNLINLVPAPTPQPEVERCVASASSRSSLATLASTATSLVSSDPPARTSSQQLPSGSAKRSGDLSSDPTLQSKRAKRAVATTEGAPAELSSSTAMARSPFTHAIPPESSEAARPADVTPWLWEVVAGHRLDQLTAKDLASKFLPRDWLLPAGVCNPKKGELAVPADYRPWPQASVEALYKASPWKIFLDNVPDPVSFDIGDPRFQPLLAIIRDVLTRNDNRGALVFWEITHSIEISISKASAESWEVARLCKTHVCDFDILLEPFFLPLIATCPWFPKGASGASGDLLHAQRVVASAFQQSSDARSRLRRLGHCDTGLDLQVAPEYSFVVILMSDQIITTNLVSPFHRVVFSPFLLPLNQM</sequence>
<keyword evidence="1" id="KW-0175">Coiled coil</keyword>
<feature type="coiled-coil region" evidence="1">
    <location>
        <begin position="22"/>
        <end position="140"/>
    </location>
</feature>
<gene>
    <name evidence="3" type="ORF">PHYSODRAFT_340119</name>
</gene>
<reference evidence="3 4" key="1">
    <citation type="journal article" date="2006" name="Science">
        <title>Phytophthora genome sequences uncover evolutionary origins and mechanisms of pathogenesis.</title>
        <authorList>
            <person name="Tyler B.M."/>
            <person name="Tripathy S."/>
            <person name="Zhang X."/>
            <person name="Dehal P."/>
            <person name="Jiang R.H."/>
            <person name="Aerts A."/>
            <person name="Arredondo F.D."/>
            <person name="Baxter L."/>
            <person name="Bensasson D."/>
            <person name="Beynon J.L."/>
            <person name="Chapman J."/>
            <person name="Damasceno C.M."/>
            <person name="Dorrance A.E."/>
            <person name="Dou D."/>
            <person name="Dickerman A.W."/>
            <person name="Dubchak I.L."/>
            <person name="Garbelotto M."/>
            <person name="Gijzen M."/>
            <person name="Gordon S.G."/>
            <person name="Govers F."/>
            <person name="Grunwald N.J."/>
            <person name="Huang W."/>
            <person name="Ivors K.L."/>
            <person name="Jones R.W."/>
            <person name="Kamoun S."/>
            <person name="Krampis K."/>
            <person name="Lamour K.H."/>
            <person name="Lee M.K."/>
            <person name="McDonald W.H."/>
            <person name="Medina M."/>
            <person name="Meijer H.J."/>
            <person name="Nordberg E.K."/>
            <person name="Maclean D.J."/>
            <person name="Ospina-Giraldo M.D."/>
            <person name="Morris P.F."/>
            <person name="Phuntumart V."/>
            <person name="Putnam N.H."/>
            <person name="Rash S."/>
            <person name="Rose J.K."/>
            <person name="Sakihama Y."/>
            <person name="Salamov A.A."/>
            <person name="Savidor A."/>
            <person name="Scheuring C.F."/>
            <person name="Smith B.M."/>
            <person name="Sobral B.W."/>
            <person name="Terry A."/>
            <person name="Torto-Alalibo T.A."/>
            <person name="Win J."/>
            <person name="Xu Z."/>
            <person name="Zhang H."/>
            <person name="Grigoriev I.V."/>
            <person name="Rokhsar D.S."/>
            <person name="Boore J.L."/>
        </authorList>
    </citation>
    <scope>NUCLEOTIDE SEQUENCE [LARGE SCALE GENOMIC DNA]</scope>
    <source>
        <strain evidence="3 4">P6497</strain>
    </source>
</reference>
<name>G5A8V2_PHYSP</name>
<evidence type="ECO:0000256" key="1">
    <source>
        <dbReference type="SAM" id="Coils"/>
    </source>
</evidence>